<name>A0ABV4P0B3_9GAMM</name>
<dbReference type="PANTHER" id="PTHR43000">
    <property type="entry name" value="DTDP-D-GLUCOSE 4,6-DEHYDRATASE-RELATED"/>
    <property type="match status" value="1"/>
</dbReference>
<evidence type="ECO:0000313" key="3">
    <source>
        <dbReference type="Proteomes" id="UP001569428"/>
    </source>
</evidence>
<evidence type="ECO:0000259" key="1">
    <source>
        <dbReference type="Pfam" id="PF07993"/>
    </source>
</evidence>
<reference evidence="2 3" key="1">
    <citation type="submission" date="2024-08" db="EMBL/GenBank/DDBJ databases">
        <authorList>
            <person name="Ishaq N."/>
        </authorList>
    </citation>
    <scope>NUCLEOTIDE SEQUENCE [LARGE SCALE GENOMIC DNA]</scope>
    <source>
        <strain evidence="2 3">DSM 18651</strain>
    </source>
</reference>
<proteinExistence type="predicted"/>
<sequence length="369" mass="40705">MHQVLITGATGFVGSALAANFLARGVKVIALSRNDPDSMRTINAVLTAAHGCQLDVSGAVESHLQIINTDFSKLETTLATTDLLGVTEVWHVAAEMSYSPHKLETAINTNVGNSARLYETVQQLAPNCRRFYYVSTAYVAGMAGGRVKEELHPFSQMVNTYQTTKWCAEQSLHLLALRNRLPVTIFRPSVVVGHRHTHWVHRNGFGFYMFQDAMLAVANAGKCDLAVDLLPEPRLDLVSVDQLCADACSLTLRNEDAGEFEVFHCAGGVEVPAEKLVEIWASVAGIRAHLGSPTTSIEQKFDRAVRLNQRFVRIEWRFDRSRLDAATGRKDPVKPLREEEVRALCSWYADKPSTTEVSKVPETAVAQVG</sequence>
<feature type="domain" description="Thioester reductase (TE)" evidence="1">
    <location>
        <begin position="6"/>
        <end position="215"/>
    </location>
</feature>
<dbReference type="Proteomes" id="UP001569428">
    <property type="component" value="Unassembled WGS sequence"/>
</dbReference>
<dbReference type="InterPro" id="IPR036291">
    <property type="entry name" value="NAD(P)-bd_dom_sf"/>
</dbReference>
<dbReference type="Pfam" id="PF07993">
    <property type="entry name" value="NAD_binding_4"/>
    <property type="match status" value="1"/>
</dbReference>
<accession>A0ABV4P0B3</accession>
<organism evidence="2 3">
    <name type="scientific">Microbulbifer epialgicus</name>
    <dbReference type="NCBI Taxonomy" id="393907"/>
    <lineage>
        <taxon>Bacteria</taxon>
        <taxon>Pseudomonadati</taxon>
        <taxon>Pseudomonadota</taxon>
        <taxon>Gammaproteobacteria</taxon>
        <taxon>Cellvibrionales</taxon>
        <taxon>Microbulbiferaceae</taxon>
        <taxon>Microbulbifer</taxon>
    </lineage>
</organism>
<comment type="caution">
    <text evidence="2">The sequence shown here is derived from an EMBL/GenBank/DDBJ whole genome shotgun (WGS) entry which is preliminary data.</text>
</comment>
<gene>
    <name evidence="2" type="ORF">ACCI49_10790</name>
</gene>
<evidence type="ECO:0000313" key="2">
    <source>
        <dbReference type="EMBL" id="MFA0811404.1"/>
    </source>
</evidence>
<dbReference type="EMBL" id="JBGMEK010000020">
    <property type="protein sequence ID" value="MFA0811404.1"/>
    <property type="molecule type" value="Genomic_DNA"/>
</dbReference>
<dbReference type="Gene3D" id="3.40.50.720">
    <property type="entry name" value="NAD(P)-binding Rossmann-like Domain"/>
    <property type="match status" value="1"/>
</dbReference>
<dbReference type="SUPFAM" id="SSF51735">
    <property type="entry name" value="NAD(P)-binding Rossmann-fold domains"/>
    <property type="match status" value="1"/>
</dbReference>
<dbReference type="RefSeq" id="WP_371838968.1">
    <property type="nucleotide sequence ID" value="NZ_JBGMEK010000020.1"/>
</dbReference>
<dbReference type="InterPro" id="IPR013120">
    <property type="entry name" value="FAR_NAD-bd"/>
</dbReference>
<protein>
    <submittedName>
        <fullName evidence="2">NAD-dependent epimerase/dehydratase family protein</fullName>
    </submittedName>
</protein>
<keyword evidence="3" id="KW-1185">Reference proteome</keyword>